<dbReference type="EMBL" id="SMAN01000027">
    <property type="protein sequence ID" value="TCT17605.1"/>
    <property type="molecule type" value="Genomic_DNA"/>
</dbReference>
<evidence type="ECO:0000313" key="1">
    <source>
        <dbReference type="EMBL" id="TCT17605.1"/>
    </source>
</evidence>
<gene>
    <name evidence="1" type="ORF">EDD68_12723</name>
</gene>
<proteinExistence type="predicted"/>
<evidence type="ECO:0000313" key="2">
    <source>
        <dbReference type="Proteomes" id="UP000294650"/>
    </source>
</evidence>
<protein>
    <submittedName>
        <fullName evidence="1">Uncharacterized protein</fullName>
    </submittedName>
</protein>
<dbReference type="AlphaFoldDB" id="A0A4R3MPX4"/>
<organism evidence="1 2">
    <name type="scientific">Melghiribacillus thermohalophilus</name>
    <dbReference type="NCBI Taxonomy" id="1324956"/>
    <lineage>
        <taxon>Bacteria</taxon>
        <taxon>Bacillati</taxon>
        <taxon>Bacillota</taxon>
        <taxon>Bacilli</taxon>
        <taxon>Bacillales</taxon>
        <taxon>Bacillaceae</taxon>
        <taxon>Melghiribacillus</taxon>
    </lineage>
</organism>
<keyword evidence="2" id="KW-1185">Reference proteome</keyword>
<comment type="caution">
    <text evidence="1">The sequence shown here is derived from an EMBL/GenBank/DDBJ whole genome shotgun (WGS) entry which is preliminary data.</text>
</comment>
<reference evidence="1 2" key="1">
    <citation type="submission" date="2019-03" db="EMBL/GenBank/DDBJ databases">
        <title>Genomic Encyclopedia of Type Strains, Phase IV (KMG-IV): sequencing the most valuable type-strain genomes for metagenomic binning, comparative biology and taxonomic classification.</title>
        <authorList>
            <person name="Goeker M."/>
        </authorList>
    </citation>
    <scope>NUCLEOTIDE SEQUENCE [LARGE SCALE GENOMIC DNA]</scope>
    <source>
        <strain evidence="1 2">DSM 25894</strain>
    </source>
</reference>
<name>A0A4R3MPX4_9BACI</name>
<accession>A0A4R3MPX4</accession>
<dbReference type="Proteomes" id="UP000294650">
    <property type="component" value="Unassembled WGS sequence"/>
</dbReference>
<sequence>MNFQITNAAVEKIEKELARQHVSPDEYYVRVFLSAG</sequence>